<organism evidence="11 12">
    <name type="scientific">Lactarius akahatsu</name>
    <dbReference type="NCBI Taxonomy" id="416441"/>
    <lineage>
        <taxon>Eukaryota</taxon>
        <taxon>Fungi</taxon>
        <taxon>Dikarya</taxon>
        <taxon>Basidiomycota</taxon>
        <taxon>Agaricomycotina</taxon>
        <taxon>Agaricomycetes</taxon>
        <taxon>Russulales</taxon>
        <taxon>Russulaceae</taxon>
        <taxon>Lactarius</taxon>
    </lineage>
</organism>
<evidence type="ECO:0000256" key="10">
    <source>
        <dbReference type="SAM" id="Phobius"/>
    </source>
</evidence>
<reference evidence="11" key="1">
    <citation type="submission" date="2022-01" db="EMBL/GenBank/DDBJ databases">
        <title>Comparative genomics reveals a dynamic genome evolution in the ectomycorrhizal milk-cap (Lactarius) mushrooms.</title>
        <authorList>
            <consortium name="DOE Joint Genome Institute"/>
            <person name="Lebreton A."/>
            <person name="Tang N."/>
            <person name="Kuo A."/>
            <person name="LaButti K."/>
            <person name="Drula E."/>
            <person name="Barry K."/>
            <person name="Clum A."/>
            <person name="Lipzen A."/>
            <person name="Mousain D."/>
            <person name="Ng V."/>
            <person name="Wang R."/>
            <person name="Wang X."/>
            <person name="Dai Y."/>
            <person name="Henrissat B."/>
            <person name="Grigoriev I.V."/>
            <person name="Guerin-Laguette A."/>
            <person name="Yu F."/>
            <person name="Martin F.M."/>
        </authorList>
    </citation>
    <scope>NUCLEOTIDE SEQUENCE</scope>
    <source>
        <strain evidence="11">QP</strain>
    </source>
</reference>
<evidence type="ECO:0000313" key="11">
    <source>
        <dbReference type="EMBL" id="KAH8986579.1"/>
    </source>
</evidence>
<evidence type="ECO:0000256" key="4">
    <source>
        <dbReference type="ARBA" id="ARBA00022692"/>
    </source>
</evidence>
<feature type="transmembrane region" description="Helical" evidence="10">
    <location>
        <begin position="149"/>
        <end position="179"/>
    </location>
</feature>
<evidence type="ECO:0000256" key="2">
    <source>
        <dbReference type="ARBA" id="ARBA00011085"/>
    </source>
</evidence>
<dbReference type="PRINTS" id="PR00899">
    <property type="entry name" value="GPCRSTE3"/>
</dbReference>
<evidence type="ECO:0000313" key="12">
    <source>
        <dbReference type="Proteomes" id="UP001201163"/>
    </source>
</evidence>
<keyword evidence="8 11" id="KW-0675">Receptor</keyword>
<evidence type="ECO:0000256" key="3">
    <source>
        <dbReference type="ARBA" id="ARBA00022507"/>
    </source>
</evidence>
<name>A0AAD4LAE5_9AGAM</name>
<feature type="transmembrane region" description="Helical" evidence="10">
    <location>
        <begin position="6"/>
        <end position="22"/>
    </location>
</feature>
<gene>
    <name evidence="11" type="ORF">EDB92DRAFT_1949064</name>
</gene>
<evidence type="ECO:0000256" key="9">
    <source>
        <dbReference type="ARBA" id="ARBA00023224"/>
    </source>
</evidence>
<keyword evidence="5 10" id="KW-1133">Transmembrane helix</keyword>
<comment type="similarity">
    <text evidence="2">Belongs to the G-protein coupled receptor 4 family.</text>
</comment>
<keyword evidence="7 10" id="KW-0472">Membrane</keyword>
<accession>A0AAD4LAE5</accession>
<dbReference type="GO" id="GO:0000750">
    <property type="term" value="P:pheromone-dependent signal transduction involved in conjugation with cellular fusion"/>
    <property type="evidence" value="ECO:0007669"/>
    <property type="project" value="TreeGrafter"/>
</dbReference>
<evidence type="ECO:0000256" key="8">
    <source>
        <dbReference type="ARBA" id="ARBA00023170"/>
    </source>
</evidence>
<keyword evidence="6" id="KW-0297">G-protein coupled receptor</keyword>
<keyword evidence="12" id="KW-1185">Reference proteome</keyword>
<evidence type="ECO:0000256" key="1">
    <source>
        <dbReference type="ARBA" id="ARBA00004141"/>
    </source>
</evidence>
<feature type="transmembrane region" description="Helical" evidence="10">
    <location>
        <begin position="261"/>
        <end position="279"/>
    </location>
</feature>
<dbReference type="GO" id="GO:0004932">
    <property type="term" value="F:mating-type factor pheromone receptor activity"/>
    <property type="evidence" value="ECO:0007669"/>
    <property type="project" value="InterPro"/>
</dbReference>
<keyword evidence="3" id="KW-0589">Pheromone response</keyword>
<feature type="transmembrane region" description="Helical" evidence="10">
    <location>
        <begin position="200"/>
        <end position="221"/>
    </location>
</feature>
<dbReference type="Pfam" id="PF02076">
    <property type="entry name" value="STE3"/>
    <property type="match status" value="1"/>
</dbReference>
<keyword evidence="4 10" id="KW-0812">Transmembrane</keyword>
<keyword evidence="9" id="KW-0807">Transducer</keyword>
<feature type="transmembrane region" description="Helical" evidence="10">
    <location>
        <begin position="108"/>
        <end position="129"/>
    </location>
</feature>
<dbReference type="AlphaFoldDB" id="A0AAD4LAE5"/>
<feature type="transmembrane region" description="Helical" evidence="10">
    <location>
        <begin position="34"/>
        <end position="54"/>
    </location>
</feature>
<dbReference type="PANTHER" id="PTHR28097:SF1">
    <property type="entry name" value="PHEROMONE A FACTOR RECEPTOR"/>
    <property type="match status" value="1"/>
</dbReference>
<dbReference type="EMBL" id="JAKELL010000053">
    <property type="protein sequence ID" value="KAH8986579.1"/>
    <property type="molecule type" value="Genomic_DNA"/>
</dbReference>
<dbReference type="PANTHER" id="PTHR28097">
    <property type="entry name" value="PHEROMONE A FACTOR RECEPTOR"/>
    <property type="match status" value="1"/>
</dbReference>
<comment type="subcellular location">
    <subcellularLocation>
        <location evidence="1">Membrane</location>
        <topology evidence="1">Multi-pass membrane protein</topology>
    </subcellularLocation>
</comment>
<proteinExistence type="inferred from homology"/>
<dbReference type="GO" id="GO:0005886">
    <property type="term" value="C:plasma membrane"/>
    <property type="evidence" value="ECO:0007669"/>
    <property type="project" value="TreeGrafter"/>
</dbReference>
<evidence type="ECO:0000256" key="7">
    <source>
        <dbReference type="ARBA" id="ARBA00023136"/>
    </source>
</evidence>
<evidence type="ECO:0000256" key="5">
    <source>
        <dbReference type="ARBA" id="ARBA00022989"/>
    </source>
</evidence>
<dbReference type="InterPro" id="IPR001499">
    <property type="entry name" value="GPCR_STE3"/>
</dbReference>
<sequence length="541" mass="59383">MRVELPTFSFLSVALLVSVLPGHVNFNNIPSVTIVSWLFFCNLIHGVNSVLWSGNQAVHLPPWCDISSVVLLGAMVALPGAFLCVSRRLEATTSVRQTEGKHDKTRRTVFEAVMCLLFPVVLMSLHTLVQDRRFLIIKDLGCQVAVHNSVPALIIVWLPPLCISTVAILYCLSAAINVGKHRYNSRPCFPSSPEMTLSLFIRRIFFTVSGMLYIACVYVYVVSSVTSSGLLPWTSISQTRSQVARIEFVSSPSQISIQSELVWWFIPVWSLIFCLLSAVEEETRRGYRSMFAWLSQVFKRDDLPTHMKSSTKSATIPVHLLRSGWDHDLDLVSPVGSFPSISLSLFKKTGSTSSTPSPPPLEDEARFTQPIVPYLSSSTAQQLHLPPVINPQNYAPAVSPLMSIRLQEDNLTVPKAAFDVESIVSTSPTGSIFSADTWPKPPPTIPSPGSPPIFAATADPPRPSSPLSVRSSVCSTIVDALGAIPPHLRDAPFNVYGPGVAAVPISRQPRGRIEHRSPTRKGPRKNDAIYMTVVHESDVDP</sequence>
<protein>
    <submittedName>
        <fullName evidence="11">Pheromone A receptor-domain-containing protein</fullName>
    </submittedName>
</protein>
<comment type="caution">
    <text evidence="11">The sequence shown here is derived from an EMBL/GenBank/DDBJ whole genome shotgun (WGS) entry which is preliminary data.</text>
</comment>
<evidence type="ECO:0000256" key="6">
    <source>
        <dbReference type="ARBA" id="ARBA00023040"/>
    </source>
</evidence>
<feature type="transmembrane region" description="Helical" evidence="10">
    <location>
        <begin position="66"/>
        <end position="87"/>
    </location>
</feature>
<dbReference type="Proteomes" id="UP001201163">
    <property type="component" value="Unassembled WGS sequence"/>
</dbReference>